<dbReference type="AlphaFoldDB" id="A0A8S1GQ24"/>
<protein>
    <submittedName>
        <fullName evidence="2">Uncharacterized protein</fullName>
    </submittedName>
</protein>
<name>A0A8S1GQ24_9PELO</name>
<dbReference type="EMBL" id="CAJGYM010000001">
    <property type="protein sequence ID" value="CAD6184808.1"/>
    <property type="molecule type" value="Genomic_DNA"/>
</dbReference>
<evidence type="ECO:0000313" key="3">
    <source>
        <dbReference type="Proteomes" id="UP000835052"/>
    </source>
</evidence>
<sequence>MVRKKVGRRVRVTARLVMLPTGFLLNSSPQPPFFVSFPRLKLNSIFIYLNFFVMNSQSPSRLPTLPSTPTSSRHSQARTPRTRATAAAQRKSQSSSPSAICYASSQFCHSPSANTIPLPPTKWLSEVSRSPSFEERYPSLSSSPSPSLLKEEQQEKEHVVGIRVCPLQLIAAVASS</sequence>
<dbReference type="Proteomes" id="UP000835052">
    <property type="component" value="Unassembled WGS sequence"/>
</dbReference>
<dbReference type="OrthoDB" id="5876512at2759"/>
<comment type="caution">
    <text evidence="2">The sequence shown here is derived from an EMBL/GenBank/DDBJ whole genome shotgun (WGS) entry which is preliminary data.</text>
</comment>
<feature type="region of interest" description="Disordered" evidence="1">
    <location>
        <begin position="59"/>
        <end position="97"/>
    </location>
</feature>
<reference evidence="2" key="1">
    <citation type="submission" date="2020-10" db="EMBL/GenBank/DDBJ databases">
        <authorList>
            <person name="Kikuchi T."/>
        </authorList>
    </citation>
    <scope>NUCLEOTIDE SEQUENCE</scope>
    <source>
        <strain evidence="2">NKZ352</strain>
    </source>
</reference>
<feature type="region of interest" description="Disordered" evidence="1">
    <location>
        <begin position="134"/>
        <end position="155"/>
    </location>
</feature>
<accession>A0A8S1GQ24</accession>
<organism evidence="2 3">
    <name type="scientific">Caenorhabditis auriculariae</name>
    <dbReference type="NCBI Taxonomy" id="2777116"/>
    <lineage>
        <taxon>Eukaryota</taxon>
        <taxon>Metazoa</taxon>
        <taxon>Ecdysozoa</taxon>
        <taxon>Nematoda</taxon>
        <taxon>Chromadorea</taxon>
        <taxon>Rhabditida</taxon>
        <taxon>Rhabditina</taxon>
        <taxon>Rhabditomorpha</taxon>
        <taxon>Rhabditoidea</taxon>
        <taxon>Rhabditidae</taxon>
        <taxon>Peloderinae</taxon>
        <taxon>Caenorhabditis</taxon>
    </lineage>
</organism>
<proteinExistence type="predicted"/>
<feature type="compositionally biased region" description="Low complexity" evidence="1">
    <location>
        <begin position="138"/>
        <end position="148"/>
    </location>
</feature>
<keyword evidence="3" id="KW-1185">Reference proteome</keyword>
<evidence type="ECO:0000313" key="2">
    <source>
        <dbReference type="EMBL" id="CAD6184808.1"/>
    </source>
</evidence>
<gene>
    <name evidence="2" type="ORF">CAUJ_LOCUS727</name>
</gene>
<evidence type="ECO:0000256" key="1">
    <source>
        <dbReference type="SAM" id="MobiDB-lite"/>
    </source>
</evidence>